<gene>
    <name evidence="4" type="ORF">SAMN04488523_102220</name>
</gene>
<dbReference type="STRING" id="74348.SAMN04488523_102220"/>
<proteinExistence type="predicted"/>
<dbReference type="Proteomes" id="UP000198977">
    <property type="component" value="Unassembled WGS sequence"/>
</dbReference>
<keyword evidence="3" id="KW-0560">Oxidoreductase</keyword>
<dbReference type="PANTHER" id="PTHR36925">
    <property type="entry name" value="COBALT-PRECORRIN-6A REDUCTASE"/>
    <property type="match status" value="1"/>
</dbReference>
<sequence>MRQGLKLLILAGSAEARSIAQSAAGAGAEVQAWVTEPPRGPNPMPVPCELVSFDDHGAIAAQMRGFDAVLDASHGFDGAMTAMGFAAARQAGLPFLSVQRPPWQAEAVNWRTARDLGAALPMITAGARVFSATGWASLPEYAGFNGSVLMLRQTSRHDRMPPFDFVKPIFGDPPFSTESEIALFAEVSVDLLICRNLGGTPSRPKLEAALALGLDVILIDRPAPPAGLRVVTDTAPALEWLATL</sequence>
<dbReference type="Pfam" id="PF02571">
    <property type="entry name" value="CbiJ"/>
    <property type="match status" value="1"/>
</dbReference>
<evidence type="ECO:0000313" key="4">
    <source>
        <dbReference type="EMBL" id="SFD73419.1"/>
    </source>
</evidence>
<evidence type="ECO:0000256" key="2">
    <source>
        <dbReference type="ARBA" id="ARBA00022573"/>
    </source>
</evidence>
<dbReference type="AlphaFoldDB" id="A0A1I1URV0"/>
<dbReference type="PANTHER" id="PTHR36925:SF1">
    <property type="entry name" value="COBALT-PRECORRIN-6A REDUCTASE"/>
    <property type="match status" value="1"/>
</dbReference>
<name>A0A1I1URV0_9RHOB</name>
<keyword evidence="2" id="KW-0169">Cobalamin biosynthesis</keyword>
<evidence type="ECO:0000313" key="5">
    <source>
        <dbReference type="Proteomes" id="UP000198977"/>
    </source>
</evidence>
<dbReference type="RefSeq" id="WP_177209403.1">
    <property type="nucleotide sequence ID" value="NZ_FOMW01000002.1"/>
</dbReference>
<dbReference type="EMBL" id="FOMW01000002">
    <property type="protein sequence ID" value="SFD73419.1"/>
    <property type="molecule type" value="Genomic_DNA"/>
</dbReference>
<dbReference type="GO" id="GO:0009236">
    <property type="term" value="P:cobalamin biosynthetic process"/>
    <property type="evidence" value="ECO:0007669"/>
    <property type="project" value="UniProtKB-UniPathway"/>
</dbReference>
<dbReference type="PROSITE" id="PS51014">
    <property type="entry name" value="COBK_CBIJ"/>
    <property type="match status" value="1"/>
</dbReference>
<dbReference type="InterPro" id="IPR003723">
    <property type="entry name" value="Precorrin-6x_reduct"/>
</dbReference>
<protein>
    <submittedName>
        <fullName evidence="4">Precorrin-6A reductase</fullName>
    </submittedName>
</protein>
<accession>A0A1I1URV0</accession>
<reference evidence="4 5" key="1">
    <citation type="submission" date="2016-10" db="EMBL/GenBank/DDBJ databases">
        <authorList>
            <person name="de Groot N.N."/>
        </authorList>
    </citation>
    <scope>NUCLEOTIDE SEQUENCE [LARGE SCALE GENOMIC DNA]</scope>
    <source>
        <strain evidence="4 5">DSM 11443</strain>
    </source>
</reference>
<comment type="pathway">
    <text evidence="1">Cofactor biosynthesis; adenosylcobalamin biosynthesis.</text>
</comment>
<evidence type="ECO:0000256" key="3">
    <source>
        <dbReference type="ARBA" id="ARBA00023002"/>
    </source>
</evidence>
<evidence type="ECO:0000256" key="1">
    <source>
        <dbReference type="ARBA" id="ARBA00004953"/>
    </source>
</evidence>
<organism evidence="4 5">
    <name type="scientific">Sulfitobacter brevis</name>
    <dbReference type="NCBI Taxonomy" id="74348"/>
    <lineage>
        <taxon>Bacteria</taxon>
        <taxon>Pseudomonadati</taxon>
        <taxon>Pseudomonadota</taxon>
        <taxon>Alphaproteobacteria</taxon>
        <taxon>Rhodobacterales</taxon>
        <taxon>Roseobacteraceae</taxon>
        <taxon>Sulfitobacter</taxon>
    </lineage>
</organism>
<dbReference type="GO" id="GO:0016994">
    <property type="term" value="F:precorrin-6A reductase activity"/>
    <property type="evidence" value="ECO:0007669"/>
    <property type="project" value="InterPro"/>
</dbReference>
<keyword evidence="5" id="KW-1185">Reference proteome</keyword>
<dbReference type="UniPathway" id="UPA00148"/>